<comment type="catalytic activity">
    <reaction evidence="16">
        <text>a secondary alcohol + NADP(+) = a ketone + NADPH + H(+)</text>
        <dbReference type="Rhea" id="RHEA:19257"/>
        <dbReference type="ChEBI" id="CHEBI:15378"/>
        <dbReference type="ChEBI" id="CHEBI:17087"/>
        <dbReference type="ChEBI" id="CHEBI:35681"/>
        <dbReference type="ChEBI" id="CHEBI:57783"/>
        <dbReference type="ChEBI" id="CHEBI:58349"/>
    </reaction>
    <physiologicalReaction direction="right-to-left" evidence="16">
        <dbReference type="Rhea" id="RHEA:19259"/>
    </physiologicalReaction>
</comment>
<comment type="subcellular location">
    <subcellularLocation>
        <location evidence="1">Cell membrane</location>
        <topology evidence="1">Peripheral membrane protein</topology>
        <orientation evidence="1">Cytoplasmic side</orientation>
    </subcellularLocation>
    <subcellularLocation>
        <location evidence="2">Cytoplasm</location>
    </subcellularLocation>
</comment>
<evidence type="ECO:0000256" key="17">
    <source>
        <dbReference type="ARBA" id="ARBA00048943"/>
    </source>
</evidence>
<dbReference type="PRINTS" id="PR01577">
    <property type="entry name" value="KCNABCHANNEL"/>
</dbReference>
<dbReference type="NCBIfam" id="TIGR01293">
    <property type="entry name" value="Kv_beta"/>
    <property type="match status" value="1"/>
</dbReference>
<evidence type="ECO:0000256" key="9">
    <source>
        <dbReference type="ARBA" id="ARBA00022857"/>
    </source>
</evidence>
<feature type="region of interest" description="Disordered" evidence="18">
    <location>
        <begin position="1"/>
        <end position="34"/>
    </location>
</feature>
<dbReference type="Proteomes" id="UP000261340">
    <property type="component" value="Unplaced"/>
</dbReference>
<feature type="transmembrane region" description="Helical" evidence="19">
    <location>
        <begin position="114"/>
        <end position="132"/>
    </location>
</feature>
<feature type="compositionally biased region" description="Basic and acidic residues" evidence="18">
    <location>
        <begin position="8"/>
        <end position="23"/>
    </location>
</feature>
<keyword evidence="6" id="KW-1003">Cell membrane</keyword>
<organism evidence="21 22">
    <name type="scientific">Amphilophus citrinellus</name>
    <name type="common">Midas cichlid</name>
    <name type="synonym">Cichlasoma citrinellum</name>
    <dbReference type="NCBI Taxonomy" id="61819"/>
    <lineage>
        <taxon>Eukaryota</taxon>
        <taxon>Metazoa</taxon>
        <taxon>Chordata</taxon>
        <taxon>Craniata</taxon>
        <taxon>Vertebrata</taxon>
        <taxon>Euteleostomi</taxon>
        <taxon>Actinopterygii</taxon>
        <taxon>Neopterygii</taxon>
        <taxon>Teleostei</taxon>
        <taxon>Neoteleostei</taxon>
        <taxon>Acanthomorphata</taxon>
        <taxon>Ovalentaria</taxon>
        <taxon>Cichlomorphae</taxon>
        <taxon>Cichliformes</taxon>
        <taxon>Cichlidae</taxon>
        <taxon>New World cichlids</taxon>
        <taxon>Cichlasomatinae</taxon>
        <taxon>Heroini</taxon>
        <taxon>Amphilophus</taxon>
    </lineage>
</organism>
<dbReference type="Pfam" id="PF00248">
    <property type="entry name" value="Aldo_ket_red"/>
    <property type="match status" value="1"/>
</dbReference>
<dbReference type="Gene3D" id="3.20.20.100">
    <property type="entry name" value="NADP-dependent oxidoreductase domain"/>
    <property type="match status" value="1"/>
</dbReference>
<evidence type="ECO:0000256" key="1">
    <source>
        <dbReference type="ARBA" id="ARBA00004413"/>
    </source>
</evidence>
<evidence type="ECO:0000256" key="12">
    <source>
        <dbReference type="ARBA" id="ARBA00023065"/>
    </source>
</evidence>
<keyword evidence="9" id="KW-0521">NADP</keyword>
<dbReference type="GO" id="GO:0005249">
    <property type="term" value="F:voltage-gated potassium channel activity"/>
    <property type="evidence" value="ECO:0007669"/>
    <property type="project" value="InterPro"/>
</dbReference>
<dbReference type="GO" id="GO:0015459">
    <property type="term" value="F:potassium channel regulator activity"/>
    <property type="evidence" value="ECO:0007669"/>
    <property type="project" value="TreeGrafter"/>
</dbReference>
<evidence type="ECO:0000259" key="20">
    <source>
        <dbReference type="Pfam" id="PF00248"/>
    </source>
</evidence>
<dbReference type="GO" id="GO:0044224">
    <property type="term" value="C:juxtaparanode region of axon"/>
    <property type="evidence" value="ECO:0007669"/>
    <property type="project" value="TreeGrafter"/>
</dbReference>
<dbReference type="PANTHER" id="PTHR43150">
    <property type="entry name" value="HYPERKINETIC, ISOFORM M"/>
    <property type="match status" value="1"/>
</dbReference>
<keyword evidence="7" id="KW-0963">Cytoplasm</keyword>
<dbReference type="GO" id="GO:0008076">
    <property type="term" value="C:voltage-gated potassium channel complex"/>
    <property type="evidence" value="ECO:0007669"/>
    <property type="project" value="TreeGrafter"/>
</dbReference>
<dbReference type="Ensembl" id="ENSACIT00000010643.1">
    <property type="protein sequence ID" value="ENSACIP00000010347.1"/>
    <property type="gene ID" value="ENSACIG00000008063.1"/>
</dbReference>
<name>A0A3Q0RJ23_AMPCI</name>
<dbReference type="AlphaFoldDB" id="A0A3Q0RJ23"/>
<accession>A0A3Q0RJ23</accession>
<dbReference type="PANTHER" id="PTHR43150:SF1">
    <property type="entry name" value="VOLTAGE-GATED POTASSIUM CHANNEL SUBUNIT BETA-2"/>
    <property type="match status" value="1"/>
</dbReference>
<evidence type="ECO:0000256" key="10">
    <source>
        <dbReference type="ARBA" id="ARBA00022958"/>
    </source>
</evidence>
<dbReference type="GO" id="GO:0098900">
    <property type="term" value="P:regulation of action potential"/>
    <property type="evidence" value="ECO:0007669"/>
    <property type="project" value="TreeGrafter"/>
</dbReference>
<dbReference type="PRINTS" id="PR01578">
    <property type="entry name" value="KCNAB1CHANEL"/>
</dbReference>
<evidence type="ECO:0000256" key="5">
    <source>
        <dbReference type="ARBA" id="ARBA00022448"/>
    </source>
</evidence>
<keyword evidence="11" id="KW-0560">Oxidoreductase</keyword>
<evidence type="ECO:0000256" key="8">
    <source>
        <dbReference type="ARBA" id="ARBA00022538"/>
    </source>
</evidence>
<keyword evidence="13 19" id="KW-0472">Membrane</keyword>
<dbReference type="SUPFAM" id="SSF51430">
    <property type="entry name" value="NAD(P)-linked oxidoreductase"/>
    <property type="match status" value="1"/>
</dbReference>
<evidence type="ECO:0000256" key="3">
    <source>
        <dbReference type="ARBA" id="ARBA00006515"/>
    </source>
</evidence>
<evidence type="ECO:0000256" key="15">
    <source>
        <dbReference type="ARBA" id="ARBA00032588"/>
    </source>
</evidence>
<dbReference type="InterPro" id="IPR023210">
    <property type="entry name" value="NADP_OxRdtase_dom"/>
</dbReference>
<keyword evidence="19" id="KW-1133">Transmembrane helix</keyword>
<feature type="domain" description="NADP-dependent oxidoreductase" evidence="20">
    <location>
        <begin position="92"/>
        <end position="371"/>
    </location>
</feature>
<evidence type="ECO:0000313" key="21">
    <source>
        <dbReference type="Ensembl" id="ENSACIP00000010347.1"/>
    </source>
</evidence>
<keyword evidence="10" id="KW-0630">Potassium</keyword>
<evidence type="ECO:0000256" key="2">
    <source>
        <dbReference type="ARBA" id="ARBA00004496"/>
    </source>
</evidence>
<dbReference type="GO" id="GO:0044325">
    <property type="term" value="F:transmembrane transporter binding"/>
    <property type="evidence" value="ECO:0007669"/>
    <property type="project" value="TreeGrafter"/>
</dbReference>
<evidence type="ECO:0000256" key="6">
    <source>
        <dbReference type="ARBA" id="ARBA00022475"/>
    </source>
</evidence>
<keyword evidence="5" id="KW-0813">Transport</keyword>
<dbReference type="GO" id="GO:0005737">
    <property type="term" value="C:cytoplasm"/>
    <property type="evidence" value="ECO:0007669"/>
    <property type="project" value="UniProtKB-SubCell"/>
</dbReference>
<evidence type="ECO:0000256" key="7">
    <source>
        <dbReference type="ARBA" id="ARBA00022490"/>
    </source>
</evidence>
<evidence type="ECO:0000256" key="19">
    <source>
        <dbReference type="SAM" id="Phobius"/>
    </source>
</evidence>
<dbReference type="GO" id="GO:0016491">
    <property type="term" value="F:oxidoreductase activity"/>
    <property type="evidence" value="ECO:0007669"/>
    <property type="project" value="UniProtKB-KW"/>
</dbReference>
<reference evidence="21" key="1">
    <citation type="submission" date="2025-08" db="UniProtKB">
        <authorList>
            <consortium name="Ensembl"/>
        </authorList>
    </citation>
    <scope>IDENTIFICATION</scope>
</reference>
<dbReference type="InterPro" id="IPR005983">
    <property type="entry name" value="K_chnl_volt-dep_bsu_KCNAB"/>
</dbReference>
<proteinExistence type="inferred from homology"/>
<feature type="compositionally biased region" description="Polar residues" evidence="18">
    <location>
        <begin position="24"/>
        <end position="34"/>
    </location>
</feature>
<evidence type="ECO:0000256" key="18">
    <source>
        <dbReference type="SAM" id="MobiDB-lite"/>
    </source>
</evidence>
<evidence type="ECO:0000313" key="22">
    <source>
        <dbReference type="Proteomes" id="UP000261340"/>
    </source>
</evidence>
<dbReference type="InterPro" id="IPR005400">
    <property type="entry name" value="K_chnl_volt-dep_bsu_KCNAB1"/>
</dbReference>
<reference evidence="21" key="2">
    <citation type="submission" date="2025-09" db="UniProtKB">
        <authorList>
            <consortium name="Ensembl"/>
        </authorList>
    </citation>
    <scope>IDENTIFICATION</scope>
</reference>
<dbReference type="GeneTree" id="ENSGT00940000157867"/>
<sequence>MQVSLVCTDHRGGVSRNTEDRLNRQNANSPSTGTRSKFRAVAMVARSLGQLSVQSVPSSSEQSVKTGMKYRNLGKSGLRVSCLGLGKITRQTMAEQLMTLAYENGINLFDTAEVYAMCAFLLFFFFFSFFFLSPRRSSLVITTKIFWGLKASLERLQLDYVDVVFANRPDPNTPMEDIVQQRTHGMAMYWGTSRWSPMEIMHCSQCKMFTYYFEAYSVARQFNQIPPICEQAEYHMFQREKVEVQLPELFHKIGVGAMTWSPLACGIISGKYDGRVPPYSRASLKGYQWLKDKILSEEGRRQQAKLKELQAIAERLGCTLPQLAIAWCLRNEGVSSVLLGASNTDQLMENIGAIQVLPKLSSSITHEVDSILGNKPYSKKDYRS</sequence>
<dbReference type="InterPro" id="IPR005399">
    <property type="entry name" value="K_chnl_volt-dep_bsu_KCNAB-rel"/>
</dbReference>
<evidence type="ECO:0000256" key="13">
    <source>
        <dbReference type="ARBA" id="ARBA00023136"/>
    </source>
</evidence>
<keyword evidence="19" id="KW-0812">Transmembrane</keyword>
<evidence type="ECO:0000256" key="16">
    <source>
        <dbReference type="ARBA" id="ARBA00047998"/>
    </source>
</evidence>
<evidence type="ECO:0000256" key="11">
    <source>
        <dbReference type="ARBA" id="ARBA00023002"/>
    </source>
</evidence>
<evidence type="ECO:0000256" key="14">
    <source>
        <dbReference type="ARBA" id="ARBA00031439"/>
    </source>
</evidence>
<comment type="catalytic activity">
    <reaction evidence="17">
        <text>a primary alcohol + NADP(+) = an aldehyde + NADPH + H(+)</text>
        <dbReference type="Rhea" id="RHEA:15937"/>
        <dbReference type="ChEBI" id="CHEBI:15378"/>
        <dbReference type="ChEBI" id="CHEBI:15734"/>
        <dbReference type="ChEBI" id="CHEBI:17478"/>
        <dbReference type="ChEBI" id="CHEBI:57783"/>
        <dbReference type="ChEBI" id="CHEBI:58349"/>
    </reaction>
    <physiologicalReaction direction="right-to-left" evidence="17">
        <dbReference type="Rhea" id="RHEA:15939"/>
    </physiologicalReaction>
</comment>
<dbReference type="STRING" id="61819.ENSACIP00000010347"/>
<dbReference type="GO" id="GO:1901379">
    <property type="term" value="P:regulation of potassium ion transmembrane transport"/>
    <property type="evidence" value="ECO:0007669"/>
    <property type="project" value="TreeGrafter"/>
</dbReference>
<keyword evidence="12" id="KW-0406">Ion transport</keyword>
<protein>
    <recommendedName>
        <fullName evidence="4">Voltage-gated potassium channel subunit beta-1</fullName>
    </recommendedName>
    <alternativeName>
        <fullName evidence="14">K(+) channel subunit beta-1</fullName>
    </alternativeName>
    <alternativeName>
        <fullName evidence="15">Kv-beta-1</fullName>
    </alternativeName>
</protein>
<keyword evidence="22" id="KW-1185">Reference proteome</keyword>
<keyword evidence="8" id="KW-0633">Potassium transport</keyword>
<dbReference type="InterPro" id="IPR036812">
    <property type="entry name" value="NAD(P)_OxRdtase_dom_sf"/>
</dbReference>
<comment type="similarity">
    <text evidence="3">Belongs to the shaker potassium channel beta subunit family.</text>
</comment>
<evidence type="ECO:0000256" key="4">
    <source>
        <dbReference type="ARBA" id="ARBA00013314"/>
    </source>
</evidence>